<dbReference type="AlphaFoldDB" id="A0A9P6IKZ2"/>
<evidence type="ECO:0008006" key="3">
    <source>
        <dbReference type="Google" id="ProtNLM"/>
    </source>
</evidence>
<comment type="caution">
    <text evidence="1">The sequence shown here is derived from an EMBL/GenBank/DDBJ whole genome shotgun (WGS) entry which is preliminary data.</text>
</comment>
<dbReference type="SUPFAM" id="SSF52047">
    <property type="entry name" value="RNI-like"/>
    <property type="match status" value="1"/>
</dbReference>
<dbReference type="EMBL" id="JAAAHW010009800">
    <property type="protein sequence ID" value="KAF9936210.1"/>
    <property type="molecule type" value="Genomic_DNA"/>
</dbReference>
<organism evidence="1 2">
    <name type="scientific">Modicella reniformis</name>
    <dbReference type="NCBI Taxonomy" id="1440133"/>
    <lineage>
        <taxon>Eukaryota</taxon>
        <taxon>Fungi</taxon>
        <taxon>Fungi incertae sedis</taxon>
        <taxon>Mucoromycota</taxon>
        <taxon>Mortierellomycotina</taxon>
        <taxon>Mortierellomycetes</taxon>
        <taxon>Mortierellales</taxon>
        <taxon>Mortierellaceae</taxon>
        <taxon>Modicella</taxon>
    </lineage>
</organism>
<dbReference type="Proteomes" id="UP000749646">
    <property type="component" value="Unassembled WGS sequence"/>
</dbReference>
<dbReference type="InterPro" id="IPR032675">
    <property type="entry name" value="LRR_dom_sf"/>
</dbReference>
<evidence type="ECO:0000313" key="1">
    <source>
        <dbReference type="EMBL" id="KAF9936210.1"/>
    </source>
</evidence>
<gene>
    <name evidence="1" type="ORF">BGZ65_002665</name>
</gene>
<proteinExistence type="predicted"/>
<dbReference type="Gene3D" id="3.80.10.10">
    <property type="entry name" value="Ribonuclease Inhibitor"/>
    <property type="match status" value="2"/>
</dbReference>
<accession>A0A9P6IKZ2</accession>
<evidence type="ECO:0000313" key="2">
    <source>
        <dbReference type="Proteomes" id="UP000749646"/>
    </source>
</evidence>
<dbReference type="PANTHER" id="PTHR38926:SF72">
    <property type="entry name" value="IM:7136021-RELATED"/>
    <property type="match status" value="1"/>
</dbReference>
<keyword evidence="2" id="KW-1185">Reference proteome</keyword>
<protein>
    <recommendedName>
        <fullName evidence="3">F-box domain-containing protein</fullName>
    </recommendedName>
</protein>
<name>A0A9P6IKZ2_9FUNG</name>
<dbReference type="OrthoDB" id="2432222at2759"/>
<dbReference type="PANTHER" id="PTHR38926">
    <property type="entry name" value="F-BOX DOMAIN CONTAINING PROTEIN, EXPRESSED"/>
    <property type="match status" value="1"/>
</dbReference>
<reference evidence="1" key="1">
    <citation type="journal article" date="2020" name="Fungal Divers.">
        <title>Resolving the Mortierellaceae phylogeny through synthesis of multi-gene phylogenetics and phylogenomics.</title>
        <authorList>
            <person name="Vandepol N."/>
            <person name="Liber J."/>
            <person name="Desiro A."/>
            <person name="Na H."/>
            <person name="Kennedy M."/>
            <person name="Barry K."/>
            <person name="Grigoriev I.V."/>
            <person name="Miller A.N."/>
            <person name="O'Donnell K."/>
            <person name="Stajich J.E."/>
            <person name="Bonito G."/>
        </authorList>
    </citation>
    <scope>NUCLEOTIDE SEQUENCE</scope>
    <source>
        <strain evidence="1">MES-2147</strain>
    </source>
</reference>
<sequence length="471" mass="54737">MQSTHPLEIPEIVSQVASYVRKHTLKGCALVSTTWYQAFNPLIWRDISWKNARPFLEAIHPHTQLVRTFKADHGINERRKEFLDLRFPNLVSLDLPVTPLEEDTKEWVLGHSSLTFLRLRGNKLSSVFWNTLLGFRHLEDLTVFYPKLSRKDIDTFWQLCTHLERLELFHPEIPHPGNMFSLEFPSIKEFKLRYVVYEVEIFFLKFMQRCPSLTSLWVDGVHNLEFTSSFSELVAARTWPHLHSITIESHKITSEALSKIIGGMQQITALDITCRQGVFAPDFMELLRPHFSNIRVLHLRSDNDTISLMVQEILASCPLLEQLTAPPIDASVVAEGKPWVCTKLQKLRLMFVYKRATYEGSTLSGFRPLVFDQLARLVRLEEWCMDNSNWNFAHQVFELTLGNGLDKLSTLRSLRSISLGNTNQNMGQQEIYWILKHWTNLENFKGYLNTRNSSLNETLKKRLNEHGITGW</sequence>